<protein>
    <submittedName>
        <fullName evidence="2">Uncharacterized protein</fullName>
    </submittedName>
</protein>
<accession>A0A291QR66</accession>
<keyword evidence="3" id="KW-1185">Reference proteome</keyword>
<dbReference type="RefSeq" id="WP_098192814.1">
    <property type="nucleotide sequence ID" value="NZ_CP023777.1"/>
</dbReference>
<keyword evidence="1" id="KW-0472">Membrane</keyword>
<name>A0A291QR66_9BACT</name>
<feature type="transmembrane region" description="Helical" evidence="1">
    <location>
        <begin position="61"/>
        <end position="80"/>
    </location>
</feature>
<feature type="transmembrane region" description="Helical" evidence="1">
    <location>
        <begin position="27"/>
        <end position="49"/>
    </location>
</feature>
<dbReference type="EMBL" id="CP023777">
    <property type="protein sequence ID" value="ATL46426.1"/>
    <property type="molecule type" value="Genomic_DNA"/>
</dbReference>
<evidence type="ECO:0000256" key="1">
    <source>
        <dbReference type="SAM" id="Phobius"/>
    </source>
</evidence>
<sequence length="131" mass="15534">MNDFVATIFELFYYSAPFSDDVYAEGIYGQLALVNLLSSFLVAILFYYIINRPSFSRWYHWLLMLIINFLVTYSFAYTLTYNRFTALELEYSSEYFMFSLFNALIASTLFVIFSFSIRWWSSSAKRTPIPH</sequence>
<evidence type="ECO:0000313" key="3">
    <source>
        <dbReference type="Proteomes" id="UP000220133"/>
    </source>
</evidence>
<gene>
    <name evidence="2" type="ORF">COR50_04130</name>
</gene>
<organism evidence="2 3">
    <name type="scientific">Chitinophaga caeni</name>
    <dbReference type="NCBI Taxonomy" id="2029983"/>
    <lineage>
        <taxon>Bacteria</taxon>
        <taxon>Pseudomonadati</taxon>
        <taxon>Bacteroidota</taxon>
        <taxon>Chitinophagia</taxon>
        <taxon>Chitinophagales</taxon>
        <taxon>Chitinophagaceae</taxon>
        <taxon>Chitinophaga</taxon>
    </lineage>
</organism>
<dbReference type="AlphaFoldDB" id="A0A291QR66"/>
<keyword evidence="1" id="KW-1133">Transmembrane helix</keyword>
<dbReference type="Proteomes" id="UP000220133">
    <property type="component" value="Chromosome"/>
</dbReference>
<dbReference type="OrthoDB" id="1450545at2"/>
<keyword evidence="1" id="KW-0812">Transmembrane</keyword>
<feature type="transmembrane region" description="Helical" evidence="1">
    <location>
        <begin position="95"/>
        <end position="117"/>
    </location>
</feature>
<reference evidence="2 3" key="1">
    <citation type="submission" date="2017-10" db="EMBL/GenBank/DDBJ databases">
        <title>Paenichitinophaga pekingensis gen. nov., sp. nov., isolated from activated sludge.</title>
        <authorList>
            <person name="Jin D."/>
            <person name="Kong X."/>
            <person name="Deng Y."/>
            <person name="Bai Z."/>
        </authorList>
    </citation>
    <scope>NUCLEOTIDE SEQUENCE [LARGE SCALE GENOMIC DNA]</scope>
    <source>
        <strain evidence="2 3">13</strain>
    </source>
</reference>
<dbReference type="KEGG" id="cbae:COR50_04130"/>
<proteinExistence type="predicted"/>
<evidence type="ECO:0000313" key="2">
    <source>
        <dbReference type="EMBL" id="ATL46426.1"/>
    </source>
</evidence>